<evidence type="ECO:0000313" key="3">
    <source>
        <dbReference type="Proteomes" id="UP001497497"/>
    </source>
</evidence>
<dbReference type="AlphaFoldDB" id="A0AAV2IJ53"/>
<keyword evidence="1" id="KW-1133">Transmembrane helix</keyword>
<feature type="transmembrane region" description="Helical" evidence="1">
    <location>
        <begin position="7"/>
        <end position="31"/>
    </location>
</feature>
<proteinExistence type="predicted"/>
<reference evidence="2 3" key="1">
    <citation type="submission" date="2024-04" db="EMBL/GenBank/DDBJ databases">
        <authorList>
            <consortium name="Genoscope - CEA"/>
            <person name="William W."/>
        </authorList>
    </citation>
    <scope>NUCLEOTIDE SEQUENCE [LARGE SCALE GENOMIC DNA]</scope>
</reference>
<dbReference type="InterPro" id="IPR036259">
    <property type="entry name" value="MFS_trans_sf"/>
</dbReference>
<dbReference type="GO" id="GO:0008028">
    <property type="term" value="F:monocarboxylic acid transmembrane transporter activity"/>
    <property type="evidence" value="ECO:0007669"/>
    <property type="project" value="TreeGrafter"/>
</dbReference>
<organism evidence="2 3">
    <name type="scientific">Lymnaea stagnalis</name>
    <name type="common">Great pond snail</name>
    <name type="synonym">Helix stagnalis</name>
    <dbReference type="NCBI Taxonomy" id="6523"/>
    <lineage>
        <taxon>Eukaryota</taxon>
        <taxon>Metazoa</taxon>
        <taxon>Spiralia</taxon>
        <taxon>Lophotrochozoa</taxon>
        <taxon>Mollusca</taxon>
        <taxon>Gastropoda</taxon>
        <taxon>Heterobranchia</taxon>
        <taxon>Euthyneura</taxon>
        <taxon>Panpulmonata</taxon>
        <taxon>Hygrophila</taxon>
        <taxon>Lymnaeoidea</taxon>
        <taxon>Lymnaeidae</taxon>
        <taxon>Lymnaea</taxon>
    </lineage>
</organism>
<dbReference type="PANTHER" id="PTHR11360">
    <property type="entry name" value="MONOCARBOXYLATE TRANSPORTER"/>
    <property type="match status" value="1"/>
</dbReference>
<comment type="caution">
    <text evidence="2">The sequence shown here is derived from an EMBL/GenBank/DDBJ whole genome shotgun (WGS) entry which is preliminary data.</text>
</comment>
<protein>
    <recommendedName>
        <fullName evidence="4">Major facilitator superfamily (MFS) profile domain-containing protein</fullName>
    </recommendedName>
</protein>
<keyword evidence="1" id="KW-0472">Membrane</keyword>
<keyword evidence="3" id="KW-1185">Reference proteome</keyword>
<gene>
    <name evidence="2" type="ORF">GSLYS_00019653001</name>
</gene>
<dbReference type="PANTHER" id="PTHR11360:SF284">
    <property type="entry name" value="EG:103B4.3 PROTEIN-RELATED"/>
    <property type="match status" value="1"/>
</dbReference>
<evidence type="ECO:0000256" key="1">
    <source>
        <dbReference type="SAM" id="Phobius"/>
    </source>
</evidence>
<feature type="transmembrane region" description="Helical" evidence="1">
    <location>
        <begin position="75"/>
        <end position="93"/>
    </location>
</feature>
<dbReference type="Gene3D" id="1.20.1250.20">
    <property type="entry name" value="MFS general substrate transporter like domains"/>
    <property type="match status" value="1"/>
</dbReference>
<feature type="transmembrane region" description="Helical" evidence="1">
    <location>
        <begin position="99"/>
        <end position="121"/>
    </location>
</feature>
<accession>A0AAV2IJ53</accession>
<dbReference type="SUPFAM" id="SSF103473">
    <property type="entry name" value="MFS general substrate transporter"/>
    <property type="match status" value="1"/>
</dbReference>
<sequence length="154" mass="16597">MSLLKNYLVILQLVSFSLNNMCLFLPVYLPAHAEKTGISQTDAANLMTIAGLCDTSARIVFGFLGDLKLALPSRVIVLASLYMGVVCHFVALFTDLGSLVFLAVSMGLLGLSSVSYNPNLAVELVGVDHMGKMLALSQLVSTVWFSIQYPIHGE</sequence>
<dbReference type="EMBL" id="CAXITT010000794">
    <property type="protein sequence ID" value="CAL1546276.1"/>
    <property type="molecule type" value="Genomic_DNA"/>
</dbReference>
<name>A0AAV2IJ53_LYMST</name>
<keyword evidence="1" id="KW-0812">Transmembrane</keyword>
<dbReference type="InterPro" id="IPR050327">
    <property type="entry name" value="Proton-linked_MCT"/>
</dbReference>
<evidence type="ECO:0000313" key="2">
    <source>
        <dbReference type="EMBL" id="CAL1546276.1"/>
    </source>
</evidence>
<evidence type="ECO:0008006" key="4">
    <source>
        <dbReference type="Google" id="ProtNLM"/>
    </source>
</evidence>
<dbReference type="Proteomes" id="UP001497497">
    <property type="component" value="Unassembled WGS sequence"/>
</dbReference>